<name>A0AAD4V3X6_PRUDU</name>
<proteinExistence type="predicted"/>
<comment type="caution">
    <text evidence="1">The sequence shown here is derived from an EMBL/GenBank/DDBJ whole genome shotgun (WGS) entry which is preliminary data.</text>
</comment>
<dbReference type="EMBL" id="JAJFAZ020000007">
    <property type="protein sequence ID" value="KAI5316937.1"/>
    <property type="molecule type" value="Genomic_DNA"/>
</dbReference>
<protein>
    <submittedName>
        <fullName evidence="1">Uncharacterized protein</fullName>
    </submittedName>
</protein>
<dbReference type="Proteomes" id="UP001054821">
    <property type="component" value="Chromosome 7"/>
</dbReference>
<sequence>MVLLHVEKSSPTKDAYMSDLLKTNLLSSPSTCFKRVYLETVSSISLEKQREAIFHLLKKGVVLVAETIRNSFVVAPSSTADLVSQKYAYFLLDHKNLTSTMNAYNLGYLHYLNGNYPFYANGDGDIGKLCSDFLPMQSE</sequence>
<dbReference type="AlphaFoldDB" id="A0AAD4V3X6"/>
<evidence type="ECO:0000313" key="2">
    <source>
        <dbReference type="Proteomes" id="UP001054821"/>
    </source>
</evidence>
<accession>A0AAD4V3X6</accession>
<organism evidence="1 2">
    <name type="scientific">Prunus dulcis</name>
    <name type="common">Almond</name>
    <name type="synonym">Amygdalus dulcis</name>
    <dbReference type="NCBI Taxonomy" id="3755"/>
    <lineage>
        <taxon>Eukaryota</taxon>
        <taxon>Viridiplantae</taxon>
        <taxon>Streptophyta</taxon>
        <taxon>Embryophyta</taxon>
        <taxon>Tracheophyta</taxon>
        <taxon>Spermatophyta</taxon>
        <taxon>Magnoliopsida</taxon>
        <taxon>eudicotyledons</taxon>
        <taxon>Gunneridae</taxon>
        <taxon>Pentapetalae</taxon>
        <taxon>rosids</taxon>
        <taxon>fabids</taxon>
        <taxon>Rosales</taxon>
        <taxon>Rosaceae</taxon>
        <taxon>Amygdaloideae</taxon>
        <taxon>Amygdaleae</taxon>
        <taxon>Prunus</taxon>
    </lineage>
</organism>
<keyword evidence="2" id="KW-1185">Reference proteome</keyword>
<reference evidence="1 2" key="1">
    <citation type="journal article" date="2022" name="G3 (Bethesda)">
        <title>Whole-genome sequence and methylome profiling of the almond [Prunus dulcis (Mill.) D.A. Webb] cultivar 'Nonpareil'.</title>
        <authorList>
            <person name="D'Amico-Willman K.M."/>
            <person name="Ouma W.Z."/>
            <person name="Meulia T."/>
            <person name="Sideli G.M."/>
            <person name="Gradziel T.M."/>
            <person name="Fresnedo-Ramirez J."/>
        </authorList>
    </citation>
    <scope>NUCLEOTIDE SEQUENCE [LARGE SCALE GENOMIC DNA]</scope>
    <source>
        <strain evidence="1">Clone GOH B32 T37-40</strain>
    </source>
</reference>
<gene>
    <name evidence="1" type="ORF">L3X38_036644</name>
</gene>
<evidence type="ECO:0000313" key="1">
    <source>
        <dbReference type="EMBL" id="KAI5316937.1"/>
    </source>
</evidence>